<dbReference type="InterPro" id="IPR018666">
    <property type="entry name" value="DUF2125"/>
</dbReference>
<dbReference type="Proteomes" id="UP000244810">
    <property type="component" value="Unassembled WGS sequence"/>
</dbReference>
<evidence type="ECO:0000313" key="3">
    <source>
        <dbReference type="Proteomes" id="UP000244810"/>
    </source>
</evidence>
<dbReference type="EMBL" id="QDDR01000001">
    <property type="protein sequence ID" value="PVE49470.1"/>
    <property type="molecule type" value="Genomic_DNA"/>
</dbReference>
<evidence type="ECO:0000256" key="1">
    <source>
        <dbReference type="SAM" id="Phobius"/>
    </source>
</evidence>
<dbReference type="AlphaFoldDB" id="A0A2T7UXF2"/>
<protein>
    <recommendedName>
        <fullName evidence="4">DUF2125 domain-containing protein</fullName>
    </recommendedName>
</protein>
<dbReference type="RefSeq" id="WP_107749974.1">
    <property type="nucleotide sequence ID" value="NZ_QBKF01000001.1"/>
</dbReference>
<keyword evidence="1" id="KW-1133">Transmembrane helix</keyword>
<organism evidence="2 3">
    <name type="scientific">Pararhodobacter aggregans</name>
    <dbReference type="NCBI Taxonomy" id="404875"/>
    <lineage>
        <taxon>Bacteria</taxon>
        <taxon>Pseudomonadati</taxon>
        <taxon>Pseudomonadota</taxon>
        <taxon>Alphaproteobacteria</taxon>
        <taxon>Rhodobacterales</taxon>
        <taxon>Paracoccaceae</taxon>
        <taxon>Pararhodobacter</taxon>
    </lineage>
</organism>
<keyword evidence="3" id="KW-1185">Reference proteome</keyword>
<evidence type="ECO:0008006" key="4">
    <source>
        <dbReference type="Google" id="ProtNLM"/>
    </source>
</evidence>
<keyword evidence="1" id="KW-0472">Membrane</keyword>
<reference evidence="2 3" key="1">
    <citation type="journal article" date="2011" name="Syst. Appl. Microbiol.">
        <title>Defluviimonas denitrificans gen. nov., sp. nov., and Pararhodobacter aggregans gen. nov., sp. nov., non-phototrophic Rhodobacteraceae from the biofilter of a marine aquaculture.</title>
        <authorList>
            <person name="Foesel B.U."/>
            <person name="Drake H.L."/>
            <person name="Schramm A."/>
        </authorList>
    </citation>
    <scope>NUCLEOTIDE SEQUENCE [LARGE SCALE GENOMIC DNA]</scope>
    <source>
        <strain evidence="2 3">D1-19</strain>
    </source>
</reference>
<gene>
    <name evidence="2" type="ORF">DDE23_03480</name>
</gene>
<dbReference type="Pfam" id="PF09898">
    <property type="entry name" value="DUF2125"/>
    <property type="match status" value="1"/>
</dbReference>
<feature type="transmembrane region" description="Helical" evidence="1">
    <location>
        <begin position="34"/>
        <end position="55"/>
    </location>
</feature>
<evidence type="ECO:0000313" key="2">
    <source>
        <dbReference type="EMBL" id="PVE49470.1"/>
    </source>
</evidence>
<accession>A0A2T7UXF2</accession>
<keyword evidence="1" id="KW-0812">Transmembrane</keyword>
<proteinExistence type="predicted"/>
<sequence length="360" mass="39334">MPGLLDRARQVWPAPRVLCKQHGQKEQRGQPMRALKALTALAVVVAVIWCGYWFVGARALDRAIERGLAHVPEVEVQGHSIQGFPNRFDVTFTEPRIRVAGAEWQAPFVQIFALSYRLNHLIAVFAPDQLWQRGDLSVAVHAQDLRASLQMEPGLDLPLRALTLVGEGLDLSLTDATHGLDRIRLASRRIGERVHQLVALAEGVFPDPALMDRLDPQRLWPRRIEALRLDAEAEFDRPLDRHLFDGPEPQLTRLTLTGGHATWEGVDIDVTGRLTPGLDGALSGDATAVIQGWRQLLATLRDAGIIAPDLESGLEPALAAMAAGSEGETLEVPLSVVEGEVRLGPLWLGTLPRLVPGLGG</sequence>
<name>A0A2T7UXF2_9RHOB</name>
<comment type="caution">
    <text evidence="2">The sequence shown here is derived from an EMBL/GenBank/DDBJ whole genome shotgun (WGS) entry which is preliminary data.</text>
</comment>